<dbReference type="Proteomes" id="UP000050794">
    <property type="component" value="Unassembled WGS sequence"/>
</dbReference>
<dbReference type="GO" id="GO:0034205">
    <property type="term" value="P:amyloid-beta formation"/>
    <property type="evidence" value="ECO:0007669"/>
    <property type="project" value="TreeGrafter"/>
</dbReference>
<feature type="compositionally biased region" description="Polar residues" evidence="9">
    <location>
        <begin position="432"/>
        <end position="460"/>
    </location>
</feature>
<dbReference type="GO" id="GO:0007219">
    <property type="term" value="P:Notch signaling pathway"/>
    <property type="evidence" value="ECO:0007669"/>
    <property type="project" value="UniProtKB-KW"/>
</dbReference>
<dbReference type="WBParaSite" id="TCNE_0001339401-mRNA-1">
    <property type="protein sequence ID" value="TCNE_0001339401-mRNA-1"/>
    <property type="gene ID" value="TCNE_0001339401"/>
</dbReference>
<dbReference type="EMBL" id="UYWY01021700">
    <property type="protein sequence ID" value="VDM44715.1"/>
    <property type="molecule type" value="Genomic_DNA"/>
</dbReference>
<dbReference type="InterPro" id="IPR006639">
    <property type="entry name" value="Preselin/SPP"/>
</dbReference>
<comment type="subunit">
    <text evidence="8">Homodimer.</text>
</comment>
<comment type="similarity">
    <text evidence="1 8">Belongs to the peptidase A22A family.</text>
</comment>
<dbReference type="InterPro" id="IPR042524">
    <property type="entry name" value="Presenilin_C"/>
</dbReference>
<gene>
    <name evidence="10" type="ORF">TCNE_LOCUS13394</name>
</gene>
<feature type="transmembrane region" description="Helical" evidence="8">
    <location>
        <begin position="559"/>
        <end position="579"/>
    </location>
</feature>
<dbReference type="PANTHER" id="PTHR10202:SF13">
    <property type="entry name" value="PRESENILIN HOMOLOG"/>
    <property type="match status" value="1"/>
</dbReference>
<evidence type="ECO:0000256" key="2">
    <source>
        <dbReference type="ARBA" id="ARBA00022692"/>
    </source>
</evidence>
<protein>
    <recommendedName>
        <fullName evidence="8">Presenilin</fullName>
        <ecNumber evidence="8">3.4.23.-</ecNumber>
    </recommendedName>
</protein>
<dbReference type="GO" id="GO:0055074">
    <property type="term" value="P:calcium ion homeostasis"/>
    <property type="evidence" value="ECO:0007669"/>
    <property type="project" value="TreeGrafter"/>
</dbReference>
<dbReference type="PRINTS" id="PR01072">
    <property type="entry name" value="PRESENILIN"/>
</dbReference>
<evidence type="ECO:0000256" key="6">
    <source>
        <dbReference type="ARBA" id="ARBA00023034"/>
    </source>
</evidence>
<reference evidence="12" key="1">
    <citation type="submission" date="2016-06" db="UniProtKB">
        <authorList>
            <consortium name="WormBaseParasite"/>
        </authorList>
    </citation>
    <scope>IDENTIFICATION</scope>
</reference>
<dbReference type="Gene3D" id="1.10.472.100">
    <property type="entry name" value="Presenilin"/>
    <property type="match status" value="1"/>
</dbReference>
<dbReference type="GO" id="GO:0005789">
    <property type="term" value="C:endoplasmic reticulum membrane"/>
    <property type="evidence" value="ECO:0007669"/>
    <property type="project" value="UniProtKB-SubCell"/>
</dbReference>
<keyword evidence="8" id="KW-0378">Hydrolase</keyword>
<feature type="transmembrane region" description="Helical" evidence="8">
    <location>
        <begin position="119"/>
        <end position="143"/>
    </location>
</feature>
<keyword evidence="5 8" id="KW-1133">Transmembrane helix</keyword>
<evidence type="ECO:0000256" key="1">
    <source>
        <dbReference type="ARBA" id="ARBA00008604"/>
    </source>
</evidence>
<keyword evidence="8" id="KW-0645">Protease</keyword>
<comment type="domain">
    <text evidence="8">The PAL motif is required for normal active site conformation.</text>
</comment>
<dbReference type="GO" id="GO:0042500">
    <property type="term" value="F:aspartic endopeptidase activity, intramembrane cleaving"/>
    <property type="evidence" value="ECO:0007669"/>
    <property type="project" value="InterPro"/>
</dbReference>
<feature type="transmembrane region" description="Helical" evidence="8">
    <location>
        <begin position="585"/>
        <end position="604"/>
    </location>
</feature>
<evidence type="ECO:0000256" key="9">
    <source>
        <dbReference type="SAM" id="MobiDB-lite"/>
    </source>
</evidence>
<accession>A0A183UY24</accession>
<feature type="transmembrane region" description="Helical" evidence="8">
    <location>
        <begin position="263"/>
        <end position="279"/>
    </location>
</feature>
<evidence type="ECO:0000313" key="10">
    <source>
        <dbReference type="EMBL" id="VDM44715.1"/>
    </source>
</evidence>
<evidence type="ECO:0000256" key="4">
    <source>
        <dbReference type="ARBA" id="ARBA00022976"/>
    </source>
</evidence>
<dbReference type="PANTHER" id="PTHR10202">
    <property type="entry name" value="PRESENILIN"/>
    <property type="match status" value="1"/>
</dbReference>
<keyword evidence="2 8" id="KW-0812">Transmembrane</keyword>
<feature type="transmembrane region" description="Helical" evidence="8">
    <location>
        <begin position="199"/>
        <end position="221"/>
    </location>
</feature>
<evidence type="ECO:0000256" key="8">
    <source>
        <dbReference type="RuleBase" id="RU361148"/>
    </source>
</evidence>
<feature type="region of interest" description="Disordered" evidence="9">
    <location>
        <begin position="357"/>
        <end position="488"/>
    </location>
</feature>
<reference evidence="10 11" key="2">
    <citation type="submission" date="2018-11" db="EMBL/GenBank/DDBJ databases">
        <authorList>
            <consortium name="Pathogen Informatics"/>
        </authorList>
    </citation>
    <scope>NUCLEOTIDE SEQUENCE [LARGE SCALE GENOMIC DNA]</scope>
</reference>
<evidence type="ECO:0000256" key="3">
    <source>
        <dbReference type="ARBA" id="ARBA00022824"/>
    </source>
</evidence>
<feature type="compositionally biased region" description="Polar residues" evidence="9">
    <location>
        <begin position="1"/>
        <end position="33"/>
    </location>
</feature>
<keyword evidence="4 8" id="KW-0914">Notch signaling pathway</keyword>
<dbReference type="AlphaFoldDB" id="A0A183UY24"/>
<proteinExistence type="inferred from homology"/>
<dbReference type="EC" id="3.4.23.-" evidence="8"/>
<feature type="transmembrane region" description="Helical" evidence="8">
    <location>
        <begin position="167"/>
        <end position="192"/>
    </location>
</feature>
<feature type="region of interest" description="Disordered" evidence="9">
    <location>
        <begin position="1"/>
        <end position="76"/>
    </location>
</feature>
<feature type="compositionally biased region" description="Basic and acidic residues" evidence="9">
    <location>
        <begin position="469"/>
        <end position="478"/>
    </location>
</feature>
<evidence type="ECO:0000256" key="5">
    <source>
        <dbReference type="ARBA" id="ARBA00022989"/>
    </source>
</evidence>
<organism evidence="11 12">
    <name type="scientific">Toxocara canis</name>
    <name type="common">Canine roundworm</name>
    <dbReference type="NCBI Taxonomy" id="6265"/>
    <lineage>
        <taxon>Eukaryota</taxon>
        <taxon>Metazoa</taxon>
        <taxon>Ecdysozoa</taxon>
        <taxon>Nematoda</taxon>
        <taxon>Chromadorea</taxon>
        <taxon>Rhabditida</taxon>
        <taxon>Spirurina</taxon>
        <taxon>Ascaridomorpha</taxon>
        <taxon>Ascaridoidea</taxon>
        <taxon>Toxocaridae</taxon>
        <taxon>Toxocara</taxon>
    </lineage>
</organism>
<dbReference type="GO" id="GO:0006509">
    <property type="term" value="P:membrane protein ectodomain proteolysis"/>
    <property type="evidence" value="ECO:0007669"/>
    <property type="project" value="TreeGrafter"/>
</dbReference>
<keyword evidence="3 8" id="KW-0256">Endoplasmic reticulum</keyword>
<feature type="compositionally biased region" description="Polar residues" evidence="9">
    <location>
        <begin position="357"/>
        <end position="368"/>
    </location>
</feature>
<evidence type="ECO:0000313" key="11">
    <source>
        <dbReference type="Proteomes" id="UP000050794"/>
    </source>
</evidence>
<dbReference type="Pfam" id="PF01080">
    <property type="entry name" value="Presenilin"/>
    <property type="match status" value="1"/>
</dbReference>
<keyword evidence="11" id="KW-1185">Reference proteome</keyword>
<keyword evidence="7 8" id="KW-0472">Membrane</keyword>
<evidence type="ECO:0000313" key="12">
    <source>
        <dbReference type="WBParaSite" id="TCNE_0001339401-mRNA-1"/>
    </source>
</evidence>
<keyword evidence="6 8" id="KW-0333">Golgi apparatus</keyword>
<dbReference type="FunFam" id="1.10.472.100:FF:000001">
    <property type="entry name" value="Presenilin"/>
    <property type="match status" value="1"/>
</dbReference>
<dbReference type="GO" id="GO:0070765">
    <property type="term" value="C:gamma-secretase complex"/>
    <property type="evidence" value="ECO:0007669"/>
    <property type="project" value="TreeGrafter"/>
</dbReference>
<comment type="subcellular location">
    <subcellularLocation>
        <location evidence="8">Endoplasmic reticulum membrane</location>
        <topology evidence="8">Multi-pass membrane protein</topology>
    </subcellularLocation>
    <subcellularLocation>
        <location evidence="8">Golgi apparatus membrane</location>
        <topology evidence="8">Multi-pass membrane protein</topology>
    </subcellularLocation>
</comment>
<dbReference type="GO" id="GO:0000139">
    <property type="term" value="C:Golgi membrane"/>
    <property type="evidence" value="ECO:0007669"/>
    <property type="project" value="UniProtKB-SubCell"/>
</dbReference>
<evidence type="ECO:0000256" key="7">
    <source>
        <dbReference type="ARBA" id="ARBA00023136"/>
    </source>
</evidence>
<feature type="transmembrane region" description="Helical" evidence="8">
    <location>
        <begin position="233"/>
        <end position="251"/>
    </location>
</feature>
<comment type="function">
    <text evidence="8">Probable subunit of the gamma-secretase complex, an endoprotease complex that catalyzes the intramembrane cleavage of integral membrane proteins such as Notch receptors.</text>
</comment>
<dbReference type="InterPro" id="IPR001108">
    <property type="entry name" value="Peptidase_A22A"/>
</dbReference>
<sequence length="618" mass="68172">MSSETPSGSASRPQEEGITQSEPSGPSCCQSAATAKRKDGKSLLKRGKEKDHQSETSSRAGGRSRSRPRSDYLRPRHPANSNFIRVIMRIGAIISCDADGAEYDLEEDEMELKYGAQHVIHLFVPVSLCMAFVIFTMNTVGYYSRKDGQYLIYTPFTKETDDTGERLIMSFGNAFVVLAVVVVMTVVLILLYKFRWYKLIHGWLIASSLMLLSLFTFMYLQEVFKSYNTPVDYIVISFVIWNYGAMGMICIHWKGPLRLQQGYLIMMSALMALTFIKYLPEWTVWTVLAVISIWDLVAVLCPKGPLRILVETAQERNEPIFPALIYSSGILYAYTMVGTGGAGYGALGDNLTVNGDDQGDTATTSTTVAPVDSSTSSAESSPPSSAELLPSGSSAHHESKPVRRYAPLRSTANKETLKPKGASRLAEDRSNTEVMCSTSASSRFDSQPSTAEVSTLNDQRPPSARPRRPHNDLTDADRLQNPLPQEESQSSPLICLNVLQKRLPPQMFISENTSLKIQIFVQGKETDIPGGIKLGLGDFIFYSVLVGKASSYGDWNTTIACYVAILIGLCLTLVLLAVFRKALPALPISIFAGLIFYFCTRQIVTPFCTAVSLRQIVF</sequence>
<dbReference type="GO" id="GO:0016485">
    <property type="term" value="P:protein processing"/>
    <property type="evidence" value="ECO:0007669"/>
    <property type="project" value="InterPro"/>
</dbReference>
<feature type="compositionally biased region" description="Basic and acidic residues" evidence="9">
    <location>
        <begin position="36"/>
        <end position="54"/>
    </location>
</feature>
<feature type="transmembrane region" description="Helical" evidence="8">
    <location>
        <begin position="285"/>
        <end position="301"/>
    </location>
</feature>
<name>A0A183UY24_TOXCA</name>
<dbReference type="SMART" id="SM00730">
    <property type="entry name" value="PSN"/>
    <property type="match status" value="1"/>
</dbReference>
<feature type="compositionally biased region" description="Low complexity" evidence="9">
    <location>
        <begin position="373"/>
        <end position="394"/>
    </location>
</feature>